<proteinExistence type="predicted"/>
<evidence type="ECO:0000313" key="2">
    <source>
        <dbReference type="EMBL" id="MFC4559964.1"/>
    </source>
</evidence>
<organism evidence="2 3">
    <name type="scientific">Virgibacillus kekensis</name>
    <dbReference type="NCBI Taxonomy" id="202261"/>
    <lineage>
        <taxon>Bacteria</taxon>
        <taxon>Bacillati</taxon>
        <taxon>Bacillota</taxon>
        <taxon>Bacilli</taxon>
        <taxon>Bacillales</taxon>
        <taxon>Bacillaceae</taxon>
        <taxon>Virgibacillus</taxon>
    </lineage>
</organism>
<reference evidence="3" key="1">
    <citation type="journal article" date="2019" name="Int. J. Syst. Evol. Microbiol.">
        <title>The Global Catalogue of Microorganisms (GCM) 10K type strain sequencing project: providing services to taxonomists for standard genome sequencing and annotation.</title>
        <authorList>
            <consortium name="The Broad Institute Genomics Platform"/>
            <consortium name="The Broad Institute Genome Sequencing Center for Infectious Disease"/>
            <person name="Wu L."/>
            <person name="Ma J."/>
        </authorList>
    </citation>
    <scope>NUCLEOTIDE SEQUENCE [LARGE SCALE GENOMIC DNA]</scope>
    <source>
        <strain evidence="3">CGMCC 4.7426</strain>
    </source>
</reference>
<dbReference type="EMBL" id="JBHSFU010000014">
    <property type="protein sequence ID" value="MFC4559964.1"/>
    <property type="molecule type" value="Genomic_DNA"/>
</dbReference>
<dbReference type="RefSeq" id="WP_390299176.1">
    <property type="nucleotide sequence ID" value="NZ_JBHSFU010000014.1"/>
</dbReference>
<dbReference type="Proteomes" id="UP001595989">
    <property type="component" value="Unassembled WGS sequence"/>
</dbReference>
<dbReference type="NCBIfam" id="NF033232">
    <property type="entry name" value="small_YtzI"/>
    <property type="match status" value="1"/>
</dbReference>
<sequence>MTTQIIIAVSIMLVVLLLTLAAISKGYAYKHTVDPMPGEDEEKEGKNEQQVKNDHTK</sequence>
<protein>
    <submittedName>
        <fullName evidence="2">YtzI protein</fullName>
    </submittedName>
</protein>
<keyword evidence="3" id="KW-1185">Reference proteome</keyword>
<accession>A0ABV9DM38</accession>
<name>A0ABV9DM38_9BACI</name>
<dbReference type="InterPro" id="IPR047753">
    <property type="entry name" value="YtzI-like"/>
</dbReference>
<comment type="caution">
    <text evidence="2">The sequence shown here is derived from an EMBL/GenBank/DDBJ whole genome shotgun (WGS) entry which is preliminary data.</text>
</comment>
<gene>
    <name evidence="2" type="primary">ytzI</name>
    <name evidence="2" type="ORF">ACFO3D_17520</name>
</gene>
<feature type="region of interest" description="Disordered" evidence="1">
    <location>
        <begin position="32"/>
        <end position="57"/>
    </location>
</feature>
<evidence type="ECO:0000313" key="3">
    <source>
        <dbReference type="Proteomes" id="UP001595989"/>
    </source>
</evidence>
<feature type="compositionally biased region" description="Basic and acidic residues" evidence="1">
    <location>
        <begin position="43"/>
        <end position="57"/>
    </location>
</feature>
<evidence type="ECO:0000256" key="1">
    <source>
        <dbReference type="SAM" id="MobiDB-lite"/>
    </source>
</evidence>